<organism evidence="3 4">
    <name type="scientific">Undibacterium oligocarboniphilum</name>
    <dbReference type="NCBI Taxonomy" id="666702"/>
    <lineage>
        <taxon>Bacteria</taxon>
        <taxon>Pseudomonadati</taxon>
        <taxon>Pseudomonadota</taxon>
        <taxon>Betaproteobacteria</taxon>
        <taxon>Burkholderiales</taxon>
        <taxon>Oxalobacteraceae</taxon>
        <taxon>Undibacterium</taxon>
    </lineage>
</organism>
<proteinExistence type="inferred from homology"/>
<comment type="caution">
    <text evidence="3">The sequence shown here is derived from an EMBL/GenBank/DDBJ whole genome shotgun (WGS) entry which is preliminary data.</text>
</comment>
<dbReference type="RefSeq" id="WP_176803715.1">
    <property type="nucleotide sequence ID" value="NZ_JABXYJ010000005.1"/>
</dbReference>
<evidence type="ECO:0000313" key="3">
    <source>
        <dbReference type="EMBL" id="NVO78184.1"/>
    </source>
</evidence>
<comment type="similarity">
    <text evidence="1">Belongs to the PhzF family.</text>
</comment>
<accession>A0A850QP64</accession>
<protein>
    <submittedName>
        <fullName evidence="3">PhzF family phenazine biosynthesis protein</fullName>
    </submittedName>
</protein>
<dbReference type="Gene3D" id="3.10.310.10">
    <property type="entry name" value="Diaminopimelate Epimerase, Chain A, domain 1"/>
    <property type="match status" value="2"/>
</dbReference>
<keyword evidence="4" id="KW-1185">Reference proteome</keyword>
<evidence type="ECO:0000256" key="1">
    <source>
        <dbReference type="ARBA" id="ARBA00008270"/>
    </source>
</evidence>
<dbReference type="Pfam" id="PF02567">
    <property type="entry name" value="PhzC-PhzF"/>
    <property type="match status" value="1"/>
</dbReference>
<dbReference type="NCBIfam" id="TIGR00654">
    <property type="entry name" value="PhzF_family"/>
    <property type="match status" value="1"/>
</dbReference>
<dbReference type="Proteomes" id="UP000588051">
    <property type="component" value="Unassembled WGS sequence"/>
</dbReference>
<name>A0A850QP64_9BURK</name>
<gene>
    <name evidence="3" type="ORF">HV832_10100</name>
</gene>
<dbReference type="GO" id="GO:0005737">
    <property type="term" value="C:cytoplasm"/>
    <property type="evidence" value="ECO:0007669"/>
    <property type="project" value="TreeGrafter"/>
</dbReference>
<dbReference type="AlphaFoldDB" id="A0A850QP64"/>
<dbReference type="EMBL" id="JABXYJ010000005">
    <property type="protein sequence ID" value="NVO78184.1"/>
    <property type="molecule type" value="Genomic_DNA"/>
</dbReference>
<dbReference type="GO" id="GO:0016853">
    <property type="term" value="F:isomerase activity"/>
    <property type="evidence" value="ECO:0007669"/>
    <property type="project" value="TreeGrafter"/>
</dbReference>
<dbReference type="PANTHER" id="PTHR13774">
    <property type="entry name" value="PHENAZINE BIOSYNTHESIS PROTEIN"/>
    <property type="match status" value="1"/>
</dbReference>
<sequence>MREYAYRILNVFAESTFGGNPLCVIEDGQGLSDAEMQALALQQNLSETVFILPSSIASARIRIFTPGMEMAFAGHPSLGAGQVVSELNGGAVNLTLECKAGIVPLSYQNDIWNLTAPQLPIIRDCPVPATEIARMLGLTSADLLAQPLWVNTGSDQLLVAVQSVDAVRRARLDAALLGNWPVSSLGRRTAYVFAPETEDQPAGQVTARYFFARPDGSVGEDPATGSACANLGGWWLAQQRSIPARLWIWQGEQMSRPSCLYLEIGADQQIRVGGKVIEIARGHFRIEGKTV</sequence>
<feature type="active site" evidence="2">
    <location>
        <position position="47"/>
    </location>
</feature>
<dbReference type="PIRSF" id="PIRSF016184">
    <property type="entry name" value="PhzC_PhzF"/>
    <property type="match status" value="1"/>
</dbReference>
<reference evidence="3 4" key="1">
    <citation type="submission" date="2020-06" db="EMBL/GenBank/DDBJ databases">
        <authorList>
            <person name="Qiu C."/>
            <person name="Liu Z."/>
        </authorList>
    </citation>
    <scope>NUCLEOTIDE SEQUENCE [LARGE SCALE GENOMIC DNA]</scope>
    <source>
        <strain evidence="3 4">EM 1</strain>
    </source>
</reference>
<dbReference type="InterPro" id="IPR003719">
    <property type="entry name" value="Phenazine_PhzF-like"/>
</dbReference>
<dbReference type="SUPFAM" id="SSF54506">
    <property type="entry name" value="Diaminopimelate epimerase-like"/>
    <property type="match status" value="1"/>
</dbReference>
<evidence type="ECO:0000313" key="4">
    <source>
        <dbReference type="Proteomes" id="UP000588051"/>
    </source>
</evidence>
<dbReference type="PANTHER" id="PTHR13774:SF32">
    <property type="entry name" value="ANTISENSE-ENHANCING SEQUENCE 1"/>
    <property type="match status" value="1"/>
</dbReference>
<evidence type="ECO:0000256" key="2">
    <source>
        <dbReference type="PIRSR" id="PIRSR016184-1"/>
    </source>
</evidence>